<dbReference type="PANTHER" id="PTHR20992:SF9">
    <property type="entry name" value="AT15442P-RELATED"/>
    <property type="match status" value="1"/>
</dbReference>
<feature type="transmembrane region" description="Helical" evidence="1">
    <location>
        <begin position="174"/>
        <end position="198"/>
    </location>
</feature>
<dbReference type="Pfam" id="PF04087">
    <property type="entry name" value="DUF389"/>
    <property type="match status" value="1"/>
</dbReference>
<dbReference type="AlphaFoldDB" id="A0A7X0FNC6"/>
<evidence type="ECO:0000313" key="3">
    <source>
        <dbReference type="Proteomes" id="UP000537775"/>
    </source>
</evidence>
<dbReference type="Proteomes" id="UP000537775">
    <property type="component" value="Unassembled WGS sequence"/>
</dbReference>
<dbReference type="PANTHER" id="PTHR20992">
    <property type="entry name" value="AT15442P-RELATED"/>
    <property type="match status" value="1"/>
</dbReference>
<sequence length="320" mass="33486">MLTVRVTATREVAERVRAVLEAEPTVSDLVVVSAEASGATRDIVFFELARENANRVMQQLRHVGVPLAGAIVVTEPLTVISDAAATAERLAPGHPADGVVWAQLSDRTQEDARPSWVFFVFLLLATLIAGVGRILDQPILVIGAMVVGPEFAPIAALCYAIVRGKRTLVGEALATLVSGFAAAVAIAWAVWAVAYAAGWITFTAATTGPRTSFIIEPSGWSFVIALLAGVAGVLSMTTEKSSALVGVFISITTVPAAGTLALTAAVGAWDEALASIVQLGVNVLGLVIAGTATLAVQLHVSRPIRRRLATRRGSLPRLRR</sequence>
<comment type="caution">
    <text evidence="2">The sequence shown here is derived from an EMBL/GenBank/DDBJ whole genome shotgun (WGS) entry which is preliminary data.</text>
</comment>
<proteinExistence type="predicted"/>
<keyword evidence="1" id="KW-0812">Transmembrane</keyword>
<accession>A0A7X0FNC6</accession>
<keyword evidence="1" id="KW-0472">Membrane</keyword>
<feature type="transmembrane region" description="Helical" evidence="1">
    <location>
        <begin position="116"/>
        <end position="135"/>
    </location>
</feature>
<keyword evidence="1" id="KW-1133">Transmembrane helix</keyword>
<evidence type="ECO:0000313" key="2">
    <source>
        <dbReference type="EMBL" id="MBB6390220.1"/>
    </source>
</evidence>
<feature type="transmembrane region" description="Helical" evidence="1">
    <location>
        <begin position="243"/>
        <end position="269"/>
    </location>
</feature>
<evidence type="ECO:0000256" key="1">
    <source>
        <dbReference type="SAM" id="Phobius"/>
    </source>
</evidence>
<name>A0A7X0FNC6_9MICO</name>
<organism evidence="2 3">
    <name type="scientific">Microbacterium thalassium</name>
    <dbReference type="NCBI Taxonomy" id="362649"/>
    <lineage>
        <taxon>Bacteria</taxon>
        <taxon>Bacillati</taxon>
        <taxon>Actinomycetota</taxon>
        <taxon>Actinomycetes</taxon>
        <taxon>Micrococcales</taxon>
        <taxon>Microbacteriaceae</taxon>
        <taxon>Microbacterium</taxon>
    </lineage>
</organism>
<dbReference type="InterPro" id="IPR005240">
    <property type="entry name" value="DUF389"/>
</dbReference>
<feature type="transmembrane region" description="Helical" evidence="1">
    <location>
        <begin position="218"/>
        <end position="236"/>
    </location>
</feature>
<dbReference type="EMBL" id="JACHML010000001">
    <property type="protein sequence ID" value="MBB6390220.1"/>
    <property type="molecule type" value="Genomic_DNA"/>
</dbReference>
<keyword evidence="3" id="KW-1185">Reference proteome</keyword>
<dbReference type="RefSeq" id="WP_184749480.1">
    <property type="nucleotide sequence ID" value="NZ_BAAAJR010000003.1"/>
</dbReference>
<protein>
    <submittedName>
        <fullName evidence="2">Putative hydrophobic protein (TIGR00271 family)</fullName>
    </submittedName>
</protein>
<feature type="transmembrane region" description="Helical" evidence="1">
    <location>
        <begin position="275"/>
        <end position="298"/>
    </location>
</feature>
<reference evidence="2 3" key="1">
    <citation type="submission" date="2020-08" db="EMBL/GenBank/DDBJ databases">
        <title>Sequencing the genomes of 1000 actinobacteria strains.</title>
        <authorList>
            <person name="Klenk H.-P."/>
        </authorList>
    </citation>
    <scope>NUCLEOTIDE SEQUENCE [LARGE SCALE GENOMIC DNA]</scope>
    <source>
        <strain evidence="2 3">DSM 12511</strain>
    </source>
</reference>
<feature type="transmembrane region" description="Helical" evidence="1">
    <location>
        <begin position="141"/>
        <end position="162"/>
    </location>
</feature>
<gene>
    <name evidence="2" type="ORF">HD594_000533</name>
</gene>